<evidence type="ECO:0000256" key="5">
    <source>
        <dbReference type="ARBA" id="ARBA00022989"/>
    </source>
</evidence>
<dbReference type="GO" id="GO:0005886">
    <property type="term" value="C:plasma membrane"/>
    <property type="evidence" value="ECO:0007669"/>
    <property type="project" value="UniProtKB-SubCell"/>
</dbReference>
<keyword evidence="5 8" id="KW-1133">Transmembrane helix</keyword>
<proteinExistence type="inferred from homology"/>
<keyword evidence="3 8" id="KW-0808">Transferase</keyword>
<protein>
    <recommendedName>
        <fullName evidence="8">Apolipoprotein N-acyltransferase</fullName>
        <shortName evidence="8">ALP N-acyltransferase</shortName>
        <ecNumber evidence="8">2.3.1.269</ecNumber>
    </recommendedName>
</protein>
<feature type="transmembrane region" description="Helical" evidence="8">
    <location>
        <begin position="117"/>
        <end position="143"/>
    </location>
</feature>
<dbReference type="PANTHER" id="PTHR38686">
    <property type="entry name" value="APOLIPOPROTEIN N-ACYLTRANSFERASE"/>
    <property type="match status" value="1"/>
</dbReference>
<reference evidence="11 12" key="1">
    <citation type="submission" date="2011-05" db="EMBL/GenBank/DDBJ databases">
        <title>Whole genome sequence of Microlunatus phosphovorus NM-1.</title>
        <authorList>
            <person name="Hosoyama A."/>
            <person name="Sasaki K."/>
            <person name="Harada T."/>
            <person name="Igarashi R."/>
            <person name="Kawakoshi A."/>
            <person name="Sasagawa M."/>
            <person name="Fukada J."/>
            <person name="Nakamura S."/>
            <person name="Katano Y."/>
            <person name="Hanada S."/>
            <person name="Kamagata Y."/>
            <person name="Nakamura N."/>
            <person name="Yamazaki S."/>
            <person name="Fujita N."/>
        </authorList>
    </citation>
    <scope>NUCLEOTIDE SEQUENCE [LARGE SCALE GENOMIC DNA]</scope>
    <source>
        <strain evidence="12">ATCC 700054 / DSM 10555 / JCM 9379 / NBRC 101784 / NCIMB 13414 / VKM Ac-1990 / NM-1</strain>
    </source>
</reference>
<dbReference type="Pfam" id="PF00795">
    <property type="entry name" value="CN_hydrolase"/>
    <property type="match status" value="1"/>
</dbReference>
<dbReference type="Pfam" id="PF20154">
    <property type="entry name" value="LNT_N"/>
    <property type="match status" value="1"/>
</dbReference>
<dbReference type="STRING" id="1032480.MLP_52350"/>
<dbReference type="RefSeq" id="WP_013866061.1">
    <property type="nucleotide sequence ID" value="NC_015635.1"/>
</dbReference>
<dbReference type="HOGENOM" id="CLU_019563_0_1_11"/>
<dbReference type="PROSITE" id="PS50263">
    <property type="entry name" value="CN_HYDROLASE"/>
    <property type="match status" value="1"/>
</dbReference>
<feature type="transmembrane region" description="Helical" evidence="8">
    <location>
        <begin position="65"/>
        <end position="84"/>
    </location>
</feature>
<evidence type="ECO:0000256" key="1">
    <source>
        <dbReference type="ARBA" id="ARBA00004651"/>
    </source>
</evidence>
<comment type="similarity">
    <text evidence="8">Belongs to the CN hydrolase family. Apolipoprotein N-acyltransferase subfamily.</text>
</comment>
<sequence>MTSGAPQAAAEQATPAGSTHPGHQLTGSPQLTDCLPRRPGSMLRLGWAVPVAAAAGWLLDAAFPTIGWWPLAWVSVIVILVCLVGRSIGGALLVGASYGAVFYLAHLQWVASFLGPLPWLALVSAQTALVAAGSIVITLLYRWSTQVLPGRRPQLLLVPVLVAGAWTLREIVMGSWPYGGFPWARLAVSQVDGPVAESVSWTGASGLSFLMVVVCAAVVQAVRAAAITIPAVLLPSTALIVLLVVPAFPTATAGGLRVGWAQGNGPTGYFDDRSPGDVLVAQTAASEPILGQTMDLLVWPEGGVDSDPLNRPTTAAALHDLVRRARAPLLVNAATARGGQSFNTSLLWTQAGASQLYDKVNPVPFGEYVPDRWLYERLVPDLVGLIKRDYIPGTRPPVVTVNGTVLGLAICFDVIYDDVIWDGARRGTQAYLFQTNNADFRGTDENMQQLAFARLRAIETGRSVVNISTVGTSQVISADGSVTDQAGVDQVAARVTNVPLRTGLTPAVVVGPALTQTLGWGTLLAFAVLGVAARRHRRAGTSGVGR</sequence>
<accession>F5XIL1</accession>
<keyword evidence="6 8" id="KW-0472">Membrane</keyword>
<feature type="domain" description="CN hydrolase" evidence="10">
    <location>
        <begin position="256"/>
        <end position="500"/>
    </location>
</feature>
<evidence type="ECO:0000256" key="8">
    <source>
        <dbReference type="HAMAP-Rule" id="MF_01148"/>
    </source>
</evidence>
<organism evidence="11 12">
    <name type="scientific">Microlunatus phosphovorus (strain ATCC 700054 / DSM 10555 / JCM 9379 / NBRC 101784 / NCIMB 13414 / VKM Ac-1990 / NM-1)</name>
    <dbReference type="NCBI Taxonomy" id="1032480"/>
    <lineage>
        <taxon>Bacteria</taxon>
        <taxon>Bacillati</taxon>
        <taxon>Actinomycetota</taxon>
        <taxon>Actinomycetes</taxon>
        <taxon>Propionibacteriales</taxon>
        <taxon>Propionibacteriaceae</taxon>
        <taxon>Microlunatus</taxon>
    </lineage>
</organism>
<feature type="transmembrane region" description="Helical" evidence="8">
    <location>
        <begin position="226"/>
        <end position="248"/>
    </location>
</feature>
<evidence type="ECO:0000256" key="9">
    <source>
        <dbReference type="SAM" id="MobiDB-lite"/>
    </source>
</evidence>
<evidence type="ECO:0000256" key="3">
    <source>
        <dbReference type="ARBA" id="ARBA00022679"/>
    </source>
</evidence>
<evidence type="ECO:0000313" key="11">
    <source>
        <dbReference type="EMBL" id="BAK38249.1"/>
    </source>
</evidence>
<feature type="compositionally biased region" description="Low complexity" evidence="9">
    <location>
        <begin position="1"/>
        <end position="18"/>
    </location>
</feature>
<comment type="subcellular location">
    <subcellularLocation>
        <location evidence="1 8">Cell membrane</location>
        <topology evidence="1 8">Multi-pass membrane protein</topology>
    </subcellularLocation>
</comment>
<keyword evidence="11" id="KW-0449">Lipoprotein</keyword>
<feature type="region of interest" description="Disordered" evidence="9">
    <location>
        <begin position="1"/>
        <end position="30"/>
    </location>
</feature>
<dbReference type="HAMAP" id="MF_01148">
    <property type="entry name" value="Lnt"/>
    <property type="match status" value="1"/>
</dbReference>
<keyword evidence="2 8" id="KW-1003">Cell membrane</keyword>
<dbReference type="InterPro" id="IPR004563">
    <property type="entry name" value="Apolipo_AcylTrfase"/>
</dbReference>
<dbReference type="CDD" id="cd07571">
    <property type="entry name" value="ALP_N-acyl_transferase"/>
    <property type="match status" value="1"/>
</dbReference>
<evidence type="ECO:0000256" key="7">
    <source>
        <dbReference type="ARBA" id="ARBA00023315"/>
    </source>
</evidence>
<dbReference type="GO" id="GO:0016410">
    <property type="term" value="F:N-acyltransferase activity"/>
    <property type="evidence" value="ECO:0007669"/>
    <property type="project" value="UniProtKB-UniRule"/>
</dbReference>
<comment type="catalytic activity">
    <reaction evidence="8">
        <text>N-terminal S-1,2-diacyl-sn-glyceryl-L-cysteinyl-[lipoprotein] + a glycerophospholipid = N-acyl-S-1,2-diacyl-sn-glyceryl-L-cysteinyl-[lipoprotein] + a 2-acyl-sn-glycero-3-phospholipid + H(+)</text>
        <dbReference type="Rhea" id="RHEA:48228"/>
        <dbReference type="Rhea" id="RHEA-COMP:14681"/>
        <dbReference type="Rhea" id="RHEA-COMP:14684"/>
        <dbReference type="ChEBI" id="CHEBI:15378"/>
        <dbReference type="ChEBI" id="CHEBI:136912"/>
        <dbReference type="ChEBI" id="CHEBI:140656"/>
        <dbReference type="ChEBI" id="CHEBI:140657"/>
        <dbReference type="ChEBI" id="CHEBI:140660"/>
        <dbReference type="EC" id="2.3.1.269"/>
    </reaction>
</comment>
<evidence type="ECO:0000256" key="2">
    <source>
        <dbReference type="ARBA" id="ARBA00022475"/>
    </source>
</evidence>
<feature type="transmembrane region" description="Helical" evidence="8">
    <location>
        <begin position="198"/>
        <end position="219"/>
    </location>
</feature>
<dbReference type="Gene3D" id="3.60.110.10">
    <property type="entry name" value="Carbon-nitrogen hydrolase"/>
    <property type="match status" value="1"/>
</dbReference>
<evidence type="ECO:0000256" key="4">
    <source>
        <dbReference type="ARBA" id="ARBA00022692"/>
    </source>
</evidence>
<dbReference type="eggNOG" id="COG0815">
    <property type="taxonomic scope" value="Bacteria"/>
</dbReference>
<dbReference type="UniPathway" id="UPA00666"/>
<comment type="function">
    <text evidence="8">Catalyzes the phospholipid dependent N-acylation of the N-terminal cysteine of apolipoprotein, the last step in lipoprotein maturation.</text>
</comment>
<dbReference type="NCBIfam" id="TIGR00546">
    <property type="entry name" value="lnt"/>
    <property type="match status" value="1"/>
</dbReference>
<dbReference type="InterPro" id="IPR045378">
    <property type="entry name" value="LNT_N"/>
</dbReference>
<evidence type="ECO:0000259" key="10">
    <source>
        <dbReference type="PROSITE" id="PS50263"/>
    </source>
</evidence>
<feature type="transmembrane region" description="Helical" evidence="8">
    <location>
        <begin position="91"/>
        <end position="111"/>
    </location>
</feature>
<keyword evidence="12" id="KW-1185">Reference proteome</keyword>
<dbReference type="InterPro" id="IPR003010">
    <property type="entry name" value="C-N_Hydrolase"/>
</dbReference>
<gene>
    <name evidence="8 11" type="primary">lnt</name>
    <name evidence="11" type="ordered locus">MLP_52350</name>
</gene>
<dbReference type="InterPro" id="IPR036526">
    <property type="entry name" value="C-N_Hydrolase_sf"/>
</dbReference>
<dbReference type="Proteomes" id="UP000007947">
    <property type="component" value="Chromosome"/>
</dbReference>
<dbReference type="KEGG" id="mph:MLP_52350"/>
<dbReference type="SUPFAM" id="SSF56317">
    <property type="entry name" value="Carbon-nitrogen hydrolase"/>
    <property type="match status" value="1"/>
</dbReference>
<name>F5XIL1_MICPN</name>
<dbReference type="AlphaFoldDB" id="F5XIL1"/>
<evidence type="ECO:0000256" key="6">
    <source>
        <dbReference type="ARBA" id="ARBA00023136"/>
    </source>
</evidence>
<feature type="transmembrane region" description="Helical" evidence="8">
    <location>
        <begin position="155"/>
        <end position="178"/>
    </location>
</feature>
<comment type="pathway">
    <text evidence="8">Protein modification; lipoprotein biosynthesis (N-acyl transfer).</text>
</comment>
<dbReference type="PANTHER" id="PTHR38686:SF1">
    <property type="entry name" value="APOLIPOPROTEIN N-ACYLTRANSFERASE"/>
    <property type="match status" value="1"/>
</dbReference>
<dbReference type="GO" id="GO:0042158">
    <property type="term" value="P:lipoprotein biosynthetic process"/>
    <property type="evidence" value="ECO:0007669"/>
    <property type="project" value="UniProtKB-UniRule"/>
</dbReference>
<keyword evidence="7 8" id="KW-0012">Acyltransferase</keyword>
<dbReference type="EC" id="2.3.1.269" evidence="8"/>
<evidence type="ECO:0000313" key="12">
    <source>
        <dbReference type="Proteomes" id="UP000007947"/>
    </source>
</evidence>
<keyword evidence="4 8" id="KW-0812">Transmembrane</keyword>
<dbReference type="EMBL" id="AP012204">
    <property type="protein sequence ID" value="BAK38249.1"/>
    <property type="molecule type" value="Genomic_DNA"/>
</dbReference>